<keyword evidence="2 3" id="KW-0456">Lyase</keyword>
<evidence type="ECO:0000313" key="4">
    <source>
        <dbReference type="Proteomes" id="UP000250140"/>
    </source>
</evidence>
<organism evidence="3 4">
    <name type="scientific">Glonium stellatum</name>
    <dbReference type="NCBI Taxonomy" id="574774"/>
    <lineage>
        <taxon>Eukaryota</taxon>
        <taxon>Fungi</taxon>
        <taxon>Dikarya</taxon>
        <taxon>Ascomycota</taxon>
        <taxon>Pezizomycotina</taxon>
        <taxon>Dothideomycetes</taxon>
        <taxon>Pleosporomycetidae</taxon>
        <taxon>Gloniales</taxon>
        <taxon>Gloniaceae</taxon>
        <taxon>Glonium</taxon>
    </lineage>
</organism>
<dbReference type="CDD" id="cd00332">
    <property type="entry name" value="PAL-HAL"/>
    <property type="match status" value="1"/>
</dbReference>
<evidence type="ECO:0000256" key="1">
    <source>
        <dbReference type="ARBA" id="ARBA00007238"/>
    </source>
</evidence>
<evidence type="ECO:0000256" key="2">
    <source>
        <dbReference type="RuleBase" id="RU003954"/>
    </source>
</evidence>
<dbReference type="GO" id="GO:0005737">
    <property type="term" value="C:cytoplasm"/>
    <property type="evidence" value="ECO:0007669"/>
    <property type="project" value="InterPro"/>
</dbReference>
<dbReference type="GO" id="GO:0016841">
    <property type="term" value="F:ammonia-lyase activity"/>
    <property type="evidence" value="ECO:0007669"/>
    <property type="project" value="InterPro"/>
</dbReference>
<protein>
    <submittedName>
        <fullName evidence="3">Putative phenylalanine ammonia-lyase</fullName>
    </submittedName>
</protein>
<dbReference type="Gene3D" id="1.20.200.10">
    <property type="entry name" value="Fumarase/aspartase (Central domain)"/>
    <property type="match status" value="1"/>
</dbReference>
<dbReference type="GO" id="GO:0006559">
    <property type="term" value="P:L-phenylalanine catabolic process"/>
    <property type="evidence" value="ECO:0007669"/>
    <property type="project" value="InterPro"/>
</dbReference>
<dbReference type="NCBIfam" id="TIGR01226">
    <property type="entry name" value="phe_am_lyase"/>
    <property type="match status" value="1"/>
</dbReference>
<dbReference type="PANTHER" id="PTHR10362">
    <property type="entry name" value="HISTIDINE AMMONIA-LYASE"/>
    <property type="match status" value="1"/>
</dbReference>
<dbReference type="Proteomes" id="UP000250140">
    <property type="component" value="Unassembled WGS sequence"/>
</dbReference>
<evidence type="ECO:0000313" key="3">
    <source>
        <dbReference type="EMBL" id="OCL05332.1"/>
    </source>
</evidence>
<dbReference type="InterPro" id="IPR024083">
    <property type="entry name" value="Fumarase/histidase_N"/>
</dbReference>
<dbReference type="Gene3D" id="1.10.274.20">
    <property type="entry name" value="Phenylalanine ammonia-lyase 1, domain 3"/>
    <property type="match status" value="1"/>
</dbReference>
<dbReference type="InterPro" id="IPR008948">
    <property type="entry name" value="L-Aspartase-like"/>
</dbReference>
<dbReference type="EMBL" id="KV750317">
    <property type="protein sequence ID" value="OCL05332.1"/>
    <property type="molecule type" value="Genomic_DNA"/>
</dbReference>
<accession>A0A8E2EUV3</accession>
<gene>
    <name evidence="3" type="ORF">AOQ84DRAFT_433099</name>
</gene>
<name>A0A8E2EUV3_9PEZI</name>
<reference evidence="3 4" key="1">
    <citation type="journal article" date="2016" name="Nat. Commun.">
        <title>Ectomycorrhizal ecology is imprinted in the genome of the dominant symbiotic fungus Cenococcum geophilum.</title>
        <authorList>
            <consortium name="DOE Joint Genome Institute"/>
            <person name="Peter M."/>
            <person name="Kohler A."/>
            <person name="Ohm R.A."/>
            <person name="Kuo A."/>
            <person name="Krutzmann J."/>
            <person name="Morin E."/>
            <person name="Arend M."/>
            <person name="Barry K.W."/>
            <person name="Binder M."/>
            <person name="Choi C."/>
            <person name="Clum A."/>
            <person name="Copeland A."/>
            <person name="Grisel N."/>
            <person name="Haridas S."/>
            <person name="Kipfer T."/>
            <person name="LaButti K."/>
            <person name="Lindquist E."/>
            <person name="Lipzen A."/>
            <person name="Maire R."/>
            <person name="Meier B."/>
            <person name="Mihaltcheva S."/>
            <person name="Molinier V."/>
            <person name="Murat C."/>
            <person name="Poggeler S."/>
            <person name="Quandt C.A."/>
            <person name="Sperisen C."/>
            <person name="Tritt A."/>
            <person name="Tisserant E."/>
            <person name="Crous P.W."/>
            <person name="Henrissat B."/>
            <person name="Nehls U."/>
            <person name="Egli S."/>
            <person name="Spatafora J.W."/>
            <person name="Grigoriev I.V."/>
            <person name="Martin F.M."/>
        </authorList>
    </citation>
    <scope>NUCLEOTIDE SEQUENCE [LARGE SCALE GENOMIC DNA]</scope>
    <source>
        <strain evidence="3 4">CBS 207.34</strain>
    </source>
</reference>
<dbReference type="InterPro" id="IPR005922">
    <property type="entry name" value="Phe_NH3-lyase"/>
</dbReference>
<dbReference type="PROSITE" id="PS00488">
    <property type="entry name" value="PAL_HISTIDASE"/>
    <property type="match status" value="1"/>
</dbReference>
<dbReference type="Pfam" id="PF00221">
    <property type="entry name" value="Lyase_aromatic"/>
    <property type="match status" value="1"/>
</dbReference>
<dbReference type="InterPro" id="IPR001106">
    <property type="entry name" value="Aromatic_Lyase"/>
</dbReference>
<comment type="similarity">
    <text evidence="1 2">Belongs to the PAL/histidase family.</text>
</comment>
<dbReference type="SUPFAM" id="SSF48557">
    <property type="entry name" value="L-aspartase-like"/>
    <property type="match status" value="1"/>
</dbReference>
<dbReference type="AlphaFoldDB" id="A0A8E2EUV3"/>
<keyword evidence="4" id="KW-1185">Reference proteome</keyword>
<sequence length="768" mass="83043">MAWDFHGSLVVAEWDKLRKQIEHKTTVLVDGSSLDMASITAVASYGITGALSRHPVTINRINASVEFLDEYLAQGHTVYGINTGFGGSADVRTNDTQVLQRSLLQMQQSGVLPVSKEQSLERENESIYGGALYSDPFASLSMPEAWVRATMLVRCNSLARGHSAVRPCIIDYLMKLLKHNLIPVVPLRGSISASGDLSPLSYLAGALEGNPDIYVWTGDRNEPGNPRRPIPASEALRMLKLKPITFGPKEALALVNGTAVSASVASLALHELHNLVSLSQVLTAMGVEAILGTAESFSPFISSVRPHAGQTEVARTILSLLSGSQLASGVAGSNTAAAHGLFQDRYSIRTVPQWLGPFVEDLLLAQDQVVTECNSTTDNPLIDATAREVYHGGNFQAISATTAMEKSRLAAQAVGRMLFAQCTELLNPATNRGLPPSLCADEPSLSFTLKGVDINMAAYMSELGFLANPVHSHVQNAEMGNQALNSLALVSARYAHAAIDMLSLMSASYLYTLCQALDLRVMHIYFIRELQPALERLVEELFGVMVEGEARIAPLKEAVWTHVTHEMMKTSTLDSVQRFEKIMPARAPMPQCNGSVNGLGNGNGNDHAATGAESTAEYPAGLLVALYAFRDRAASTALALFSQTRERYLADPDATPFLGAASKRMYAFVRKELQVPMNRGLIDHPTPVSGTVINGSINGTNQEDARVRKTTGSWISMVYEALRQGRVTEVVVECLREGQEHPGMAKTHAQCEREVDATVEGDEFVVLP</sequence>
<dbReference type="InterPro" id="IPR022313">
    <property type="entry name" value="Phe/His_NH3-lyase_AS"/>
</dbReference>
<dbReference type="Gene3D" id="1.10.275.10">
    <property type="entry name" value="Fumarase/aspartase (N-terminal domain)"/>
    <property type="match status" value="1"/>
</dbReference>
<dbReference type="OrthoDB" id="10051290at2759"/>
<proteinExistence type="inferred from homology"/>
<dbReference type="InterPro" id="IPR023144">
    <property type="entry name" value="Phe_NH3-lyase_shielding_dom_sf"/>
</dbReference>